<dbReference type="Pfam" id="PF13090">
    <property type="entry name" value="PP_kinase_C"/>
    <property type="match status" value="1"/>
</dbReference>
<dbReference type="SUPFAM" id="SSF140356">
    <property type="entry name" value="PPK N-terminal domain-like"/>
    <property type="match status" value="1"/>
</dbReference>
<dbReference type="InterPro" id="IPR041108">
    <property type="entry name" value="PP_kinase_C_1"/>
</dbReference>
<dbReference type="GO" id="GO:0005524">
    <property type="term" value="F:ATP binding"/>
    <property type="evidence" value="ECO:0007669"/>
    <property type="project" value="UniProtKB-KW"/>
</dbReference>
<dbReference type="HOGENOM" id="CLU_009678_3_0_2"/>
<feature type="binding site" evidence="6">
    <location>
        <position position="58"/>
    </location>
    <ligand>
        <name>ATP</name>
        <dbReference type="ChEBI" id="CHEBI:30616"/>
    </ligand>
</feature>
<dbReference type="NCBIfam" id="NF003927">
    <property type="entry name" value="PRK05443.3-6"/>
    <property type="match status" value="1"/>
</dbReference>
<dbReference type="InterPro" id="IPR025198">
    <property type="entry name" value="PPK_N_dom"/>
</dbReference>
<dbReference type="GeneID" id="3855378"/>
<comment type="catalytic activity">
    <reaction evidence="6 7">
        <text>[phosphate](n) + ATP = [phosphate](n+1) + ADP</text>
        <dbReference type="Rhea" id="RHEA:19573"/>
        <dbReference type="Rhea" id="RHEA-COMP:9859"/>
        <dbReference type="Rhea" id="RHEA-COMP:14280"/>
        <dbReference type="ChEBI" id="CHEBI:16838"/>
        <dbReference type="ChEBI" id="CHEBI:30616"/>
        <dbReference type="ChEBI" id="CHEBI:456216"/>
        <dbReference type="EC" id="2.7.4.1"/>
    </reaction>
</comment>
<evidence type="ECO:0000256" key="7">
    <source>
        <dbReference type="RuleBase" id="RU003800"/>
    </source>
</evidence>
<comment type="function">
    <text evidence="6 7">Catalyzes the reversible transfer of the terminal phosphate of ATP to form a long-chain polyphosphate (polyP).</text>
</comment>
<protein>
    <recommendedName>
        <fullName evidence="6 7">Polyphosphate kinase</fullName>
        <ecNumber evidence="6 7">2.7.4.1</ecNumber>
    </recommendedName>
    <alternativeName>
        <fullName evidence="6">ATP-polyphosphate phosphotransferase</fullName>
    </alternativeName>
    <alternativeName>
        <fullName evidence="6">Polyphosphoric acid kinase</fullName>
    </alternativeName>
</protein>
<dbReference type="PANTHER" id="PTHR30218">
    <property type="entry name" value="POLYPHOSPHATE KINASE"/>
    <property type="match status" value="1"/>
</dbReference>
<evidence type="ECO:0000256" key="1">
    <source>
        <dbReference type="ARBA" id="ARBA00022553"/>
    </source>
</evidence>
<keyword evidence="4 6" id="KW-0418">Kinase</keyword>
<accession>Q2NGD5</accession>
<feature type="domain" description="Polyphosphate kinase C-terminal" evidence="10">
    <location>
        <begin position="513"/>
        <end position="682"/>
    </location>
</feature>
<feature type="binding site" evidence="6">
    <location>
        <position position="415"/>
    </location>
    <ligand>
        <name>Mg(2+)</name>
        <dbReference type="ChEBI" id="CHEBI:18420"/>
    </ligand>
</feature>
<evidence type="ECO:0000259" key="8">
    <source>
        <dbReference type="Pfam" id="PF02503"/>
    </source>
</evidence>
<feature type="domain" description="Polyphosphate kinase N-terminal" evidence="9">
    <location>
        <begin position="21"/>
        <end position="123"/>
    </location>
</feature>
<feature type="binding site" evidence="6">
    <location>
        <position position="574"/>
    </location>
    <ligand>
        <name>ATP</name>
        <dbReference type="ChEBI" id="CHEBI:30616"/>
    </ligand>
</feature>
<dbReference type="KEGG" id="mst:Msp_0720"/>
<dbReference type="GO" id="GO:0008976">
    <property type="term" value="F:polyphosphate kinase activity"/>
    <property type="evidence" value="ECO:0007669"/>
    <property type="project" value="UniProtKB-UniRule"/>
</dbReference>
<organism evidence="12 13">
    <name type="scientific">Methanosphaera stadtmanae (strain ATCC 43021 / DSM 3091 / JCM 11832 / MCB-3)</name>
    <dbReference type="NCBI Taxonomy" id="339860"/>
    <lineage>
        <taxon>Archaea</taxon>
        <taxon>Methanobacteriati</taxon>
        <taxon>Methanobacteriota</taxon>
        <taxon>Methanomada group</taxon>
        <taxon>Methanobacteria</taxon>
        <taxon>Methanobacteriales</taxon>
        <taxon>Methanobacteriaceae</taxon>
        <taxon>Methanosphaera</taxon>
    </lineage>
</organism>
<dbReference type="Gene3D" id="3.30.1840.10">
    <property type="entry name" value="Polyphosphate kinase middle domain"/>
    <property type="match status" value="1"/>
</dbReference>
<dbReference type="Gene3D" id="1.20.58.310">
    <property type="entry name" value="Polyphosphate kinase N-terminal domain"/>
    <property type="match status" value="1"/>
</dbReference>
<dbReference type="SUPFAM" id="SSF143724">
    <property type="entry name" value="PHP14-like"/>
    <property type="match status" value="1"/>
</dbReference>
<dbReference type="PIRSF" id="PIRSF015589">
    <property type="entry name" value="PP_kinase"/>
    <property type="match status" value="1"/>
</dbReference>
<dbReference type="NCBIfam" id="NF003917">
    <property type="entry name" value="PRK05443.1-1"/>
    <property type="match status" value="1"/>
</dbReference>
<dbReference type="eggNOG" id="arCOG04535">
    <property type="taxonomic scope" value="Archaea"/>
</dbReference>
<dbReference type="Gene3D" id="3.30.870.10">
    <property type="entry name" value="Endonuclease Chain A"/>
    <property type="match status" value="2"/>
</dbReference>
<evidence type="ECO:0000259" key="11">
    <source>
        <dbReference type="Pfam" id="PF17941"/>
    </source>
</evidence>
<dbReference type="Pfam" id="PF13089">
    <property type="entry name" value="PP_kinase_N"/>
    <property type="match status" value="1"/>
</dbReference>
<dbReference type="SUPFAM" id="SSF56024">
    <property type="entry name" value="Phospholipase D/nuclease"/>
    <property type="match status" value="2"/>
</dbReference>
<sequence>MNETNNIIRKKETPSKYKYTQNRELSWLKFNQRVLREAADETVPLLEKVKFISIFTSNLDEFYMIRCGSLYDISLVDKKLRDNKTGLTAKEQLNLIYEKTAPLYKEKDEIYSKILAKLREYRIIRHSFDELDSLKRKYITQYFYENVSPLLSPQIIDLRHPFPHMINKKLYIYSILENENTRCMGLIPIPKQLPAYVMFPGTHEYILMEELIYAFAEKIFSNYTVKYSTITAVTRNADVNLQNSPIDEDEDYRHYMKNILKKRNRLAPIRLEFYKYYNHKYNKNLRRKLDLHKNQVFVTNTPINMDYTYDLIDSLPQQIKEELTFPEFKSQKSPNLNTKKSVFKQLDKKDVLLFYPYESMNTFLGFLKEAANDDDVTSIKITLYRVARSSHVIKYLLEAIENEKDVTVLIELRARFDEKNNIYNAELLEEAGCQIIYGFENYKVHSKICVVTRKSKNKITHYTQIGTGNYNEKTAKLYTDYAYLTSNQTIGEDAIRFFKNMALSNLNGTYDKLLVAPTSLRNNIIKYIDEEIKKSENNMENGIIMKMNSLTDRKIINKLVEASQKGVKITMIIRGICCIIPGLPGKTDNIEVRSIVGRYLEHSRIYIFGKGSDRKIYISSADIMTRNTAKRVEVACPIEDFDIRKRILEDIEAMLKDDIKGRRINKKGDYEYIKEQKQFSSQDFFQKRAIKEIKEYNTYEENKSIFRRIIDYIQQLF</sequence>
<feature type="domain" description="Polyphosphate kinase middle" evidence="8">
    <location>
        <begin position="136"/>
        <end position="309"/>
    </location>
</feature>
<keyword evidence="5 6" id="KW-0067">ATP-binding</keyword>
<evidence type="ECO:0000256" key="5">
    <source>
        <dbReference type="ARBA" id="ARBA00022840"/>
    </source>
</evidence>
<dbReference type="InterPro" id="IPR024953">
    <property type="entry name" value="PP_kinase_middle"/>
</dbReference>
<dbReference type="InterPro" id="IPR003414">
    <property type="entry name" value="PP_kinase"/>
</dbReference>
<keyword evidence="1 6" id="KW-0597">Phosphoprotein</keyword>
<feature type="domain" description="Polyphosphate kinase C-terminal" evidence="11">
    <location>
        <begin position="341"/>
        <end position="502"/>
    </location>
</feature>
<dbReference type="InterPro" id="IPR036832">
    <property type="entry name" value="PPK_N_dom_sf"/>
</dbReference>
<evidence type="ECO:0000256" key="4">
    <source>
        <dbReference type="ARBA" id="ARBA00022777"/>
    </source>
</evidence>
<dbReference type="NCBIfam" id="TIGR03705">
    <property type="entry name" value="poly_P_kin"/>
    <property type="match status" value="1"/>
</dbReference>
<evidence type="ECO:0000256" key="6">
    <source>
        <dbReference type="HAMAP-Rule" id="MF_00347"/>
    </source>
</evidence>
<dbReference type="Pfam" id="PF02503">
    <property type="entry name" value="PP_kinase"/>
    <property type="match status" value="1"/>
</dbReference>
<dbReference type="InterPro" id="IPR036830">
    <property type="entry name" value="PP_kinase_middle_dom_sf"/>
</dbReference>
<evidence type="ECO:0000313" key="12">
    <source>
        <dbReference type="EMBL" id="ABC57118.1"/>
    </source>
</evidence>
<evidence type="ECO:0000256" key="3">
    <source>
        <dbReference type="ARBA" id="ARBA00022741"/>
    </source>
</evidence>
<feature type="binding site" evidence="6">
    <location>
        <position position="602"/>
    </location>
    <ligand>
        <name>ATP</name>
        <dbReference type="ChEBI" id="CHEBI:30616"/>
    </ligand>
</feature>
<keyword evidence="6" id="KW-0479">Metal-binding</keyword>
<dbReference type="Pfam" id="PF17941">
    <property type="entry name" value="PP_kinase_C_1"/>
    <property type="match status" value="1"/>
</dbReference>
<evidence type="ECO:0000259" key="10">
    <source>
        <dbReference type="Pfam" id="PF13090"/>
    </source>
</evidence>
<gene>
    <name evidence="6 12" type="primary">ppk</name>
    <name evidence="12" type="ordered locus">Msp_0720</name>
</gene>
<evidence type="ECO:0000259" key="9">
    <source>
        <dbReference type="Pfam" id="PF13089"/>
    </source>
</evidence>
<proteinExistence type="inferred from homology"/>
<dbReference type="RefSeq" id="WP_011406318.1">
    <property type="nucleotide sequence ID" value="NC_007681.1"/>
</dbReference>
<keyword evidence="3 6" id="KW-0547">Nucleotide-binding</keyword>
<dbReference type="GO" id="GO:0006799">
    <property type="term" value="P:polyphosphate biosynthetic process"/>
    <property type="evidence" value="ECO:0007669"/>
    <property type="project" value="UniProtKB-UniRule"/>
</dbReference>
<dbReference type="NCBIfam" id="NF003921">
    <property type="entry name" value="PRK05443.2-2"/>
    <property type="match status" value="1"/>
</dbReference>
<name>Q2NGD5_METST</name>
<dbReference type="GO" id="GO:0046872">
    <property type="term" value="F:metal ion binding"/>
    <property type="evidence" value="ECO:0007669"/>
    <property type="project" value="UniProtKB-KW"/>
</dbReference>
<reference evidence="12 13" key="1">
    <citation type="journal article" date="2006" name="J. Bacteriol.">
        <title>The genome sequence of Methanosphaera stadtmanae reveals why this human intestinal archaeon is restricted to methanol and H2 for methane formation and ATP synthesis.</title>
        <authorList>
            <person name="Fricke W.F."/>
            <person name="Seedorf H."/>
            <person name="Henne A."/>
            <person name="Kruer M."/>
            <person name="Liesegang H."/>
            <person name="Hedderich R."/>
            <person name="Gottschalk G."/>
            <person name="Thauer R.K."/>
        </authorList>
    </citation>
    <scope>NUCLEOTIDE SEQUENCE [LARGE SCALE GENOMIC DNA]</scope>
    <source>
        <strain evidence="13">ATCC 43021 / DSM 3091 / JCM 11832 / MCB-3</strain>
    </source>
</reference>
<dbReference type="STRING" id="339860.Msp_0720"/>
<dbReference type="CDD" id="cd09169">
    <property type="entry name" value="PLDc_PPK1_C2_unchar"/>
    <property type="match status" value="1"/>
</dbReference>
<feature type="active site" description="Phosphohistidine intermediate" evidence="6">
    <location>
        <position position="445"/>
    </location>
</feature>
<dbReference type="EMBL" id="CP000102">
    <property type="protein sequence ID" value="ABC57118.1"/>
    <property type="molecule type" value="Genomic_DNA"/>
</dbReference>
<evidence type="ECO:0000313" key="13">
    <source>
        <dbReference type="Proteomes" id="UP000001931"/>
    </source>
</evidence>
<feature type="binding site" evidence="6">
    <location>
        <position position="478"/>
    </location>
    <ligand>
        <name>ATP</name>
        <dbReference type="ChEBI" id="CHEBI:30616"/>
    </ligand>
</feature>
<keyword evidence="6" id="KW-0460">Magnesium</keyword>
<evidence type="ECO:0000256" key="2">
    <source>
        <dbReference type="ARBA" id="ARBA00022679"/>
    </source>
</evidence>
<dbReference type="GO" id="GO:0009358">
    <property type="term" value="C:polyphosphate kinase complex"/>
    <property type="evidence" value="ECO:0007669"/>
    <property type="project" value="InterPro"/>
</dbReference>
<keyword evidence="2 6" id="KW-0808">Transferase</keyword>
<keyword evidence="13" id="KW-1185">Reference proteome</keyword>
<comment type="PTM">
    <text evidence="6 7">An intermediate of this reaction is the autophosphorylated ppk in which a phosphate is covalently linked to a histidine residue through a N-P bond.</text>
</comment>
<comment type="similarity">
    <text evidence="6 7">Belongs to the polyphosphate kinase 1 (PPK1) family.</text>
</comment>
<dbReference type="PANTHER" id="PTHR30218:SF0">
    <property type="entry name" value="POLYPHOSPHATE KINASE"/>
    <property type="match status" value="1"/>
</dbReference>
<dbReference type="InterPro" id="IPR025200">
    <property type="entry name" value="PPK_C_dom2"/>
</dbReference>
<feature type="binding site" evidence="6">
    <location>
        <position position="385"/>
    </location>
    <ligand>
        <name>Mg(2+)</name>
        <dbReference type="ChEBI" id="CHEBI:18420"/>
    </ligand>
</feature>
<comment type="cofactor">
    <cofactor evidence="6">
        <name>Mg(2+)</name>
        <dbReference type="ChEBI" id="CHEBI:18420"/>
    </cofactor>
</comment>
<dbReference type="AlphaFoldDB" id="Q2NGD5"/>
<dbReference type="HAMAP" id="MF_00347">
    <property type="entry name" value="Polyphosphate_kinase"/>
    <property type="match status" value="1"/>
</dbReference>
<dbReference type="EC" id="2.7.4.1" evidence="6 7"/>
<dbReference type="Proteomes" id="UP000001931">
    <property type="component" value="Chromosome"/>
</dbReference>